<dbReference type="AlphaFoldDB" id="A0A518ER47"/>
<dbReference type="SUPFAM" id="SSF53649">
    <property type="entry name" value="Alkaline phosphatase-like"/>
    <property type="match status" value="1"/>
</dbReference>
<evidence type="ECO:0000256" key="2">
    <source>
        <dbReference type="PIRSR" id="PIRSR031924-51"/>
    </source>
</evidence>
<dbReference type="GO" id="GO:0004035">
    <property type="term" value="F:alkaline phosphatase activity"/>
    <property type="evidence" value="ECO:0007669"/>
    <property type="project" value="UniProtKB-EC"/>
</dbReference>
<proteinExistence type="predicted"/>
<evidence type="ECO:0000313" key="4">
    <source>
        <dbReference type="Proteomes" id="UP000320390"/>
    </source>
</evidence>
<dbReference type="InterPro" id="IPR002591">
    <property type="entry name" value="Phosphodiest/P_Trfase"/>
</dbReference>
<keyword evidence="4" id="KW-1185">Reference proteome</keyword>
<keyword evidence="3" id="KW-0378">Hydrolase</keyword>
<dbReference type="PANTHER" id="PTHR10151">
    <property type="entry name" value="ECTONUCLEOTIDE PYROPHOSPHATASE/PHOSPHODIESTERASE"/>
    <property type="match status" value="1"/>
</dbReference>
<dbReference type="Gene3D" id="3.40.720.10">
    <property type="entry name" value="Alkaline Phosphatase, subunit A"/>
    <property type="match status" value="1"/>
</dbReference>
<feature type="binding site" evidence="2">
    <location>
        <begin position="184"/>
        <end position="186"/>
    </location>
    <ligand>
        <name>substrate</name>
    </ligand>
</feature>
<organism evidence="3 4">
    <name type="scientific">Saltatorellus ferox</name>
    <dbReference type="NCBI Taxonomy" id="2528018"/>
    <lineage>
        <taxon>Bacteria</taxon>
        <taxon>Pseudomonadati</taxon>
        <taxon>Planctomycetota</taxon>
        <taxon>Planctomycetia</taxon>
        <taxon>Planctomycetia incertae sedis</taxon>
        <taxon>Saltatorellus</taxon>
    </lineage>
</organism>
<dbReference type="InterPro" id="IPR026263">
    <property type="entry name" value="Alkaline_phosphatase_prok"/>
</dbReference>
<name>A0A518ER47_9BACT</name>
<dbReference type="EC" id="3.1.3.1" evidence="3"/>
<feature type="active site" description="Phosphothreonine intermediate" evidence="1">
    <location>
        <position position="100"/>
    </location>
</feature>
<dbReference type="InterPro" id="IPR017850">
    <property type="entry name" value="Alkaline_phosphatase_core_sf"/>
</dbReference>
<reference evidence="3 4" key="1">
    <citation type="submission" date="2019-02" db="EMBL/GenBank/DDBJ databases">
        <title>Deep-cultivation of Planctomycetes and their phenomic and genomic characterization uncovers novel biology.</title>
        <authorList>
            <person name="Wiegand S."/>
            <person name="Jogler M."/>
            <person name="Boedeker C."/>
            <person name="Pinto D."/>
            <person name="Vollmers J."/>
            <person name="Rivas-Marin E."/>
            <person name="Kohn T."/>
            <person name="Peeters S.H."/>
            <person name="Heuer A."/>
            <person name="Rast P."/>
            <person name="Oberbeckmann S."/>
            <person name="Bunk B."/>
            <person name="Jeske O."/>
            <person name="Meyerdierks A."/>
            <person name="Storesund J.E."/>
            <person name="Kallscheuer N."/>
            <person name="Luecker S."/>
            <person name="Lage O.M."/>
            <person name="Pohl T."/>
            <person name="Merkel B.J."/>
            <person name="Hornburger P."/>
            <person name="Mueller R.-W."/>
            <person name="Bruemmer F."/>
            <person name="Labrenz M."/>
            <person name="Spormann A.M."/>
            <person name="Op den Camp H."/>
            <person name="Overmann J."/>
            <person name="Amann R."/>
            <person name="Jetten M.S.M."/>
            <person name="Mascher T."/>
            <person name="Medema M.H."/>
            <person name="Devos D.P."/>
            <person name="Kaster A.-K."/>
            <person name="Ovreas L."/>
            <person name="Rohde M."/>
            <person name="Galperin M.Y."/>
            <person name="Jogler C."/>
        </authorList>
    </citation>
    <scope>NUCLEOTIDE SEQUENCE [LARGE SCALE GENOMIC DNA]</scope>
    <source>
        <strain evidence="3 4">Poly30</strain>
    </source>
</reference>
<evidence type="ECO:0000256" key="1">
    <source>
        <dbReference type="PIRSR" id="PIRSR031924-50"/>
    </source>
</evidence>
<dbReference type="EMBL" id="CP036434">
    <property type="protein sequence ID" value="QDV06567.1"/>
    <property type="molecule type" value="Genomic_DNA"/>
</dbReference>
<dbReference type="PANTHER" id="PTHR10151:SF126">
    <property type="entry name" value="ECTONUCLEOTIDE PYROPHOSPHATASE_PHOSPHODIESTERASE FAMILY MEMBER 7-LIKE"/>
    <property type="match status" value="1"/>
</dbReference>
<keyword evidence="1" id="KW-0597">Phosphoprotein</keyword>
<gene>
    <name evidence="3" type="primary">pafA</name>
    <name evidence="3" type="ORF">Poly30_20770</name>
</gene>
<feature type="binding site" evidence="2">
    <location>
        <position position="121"/>
    </location>
    <ligand>
        <name>substrate</name>
    </ligand>
</feature>
<dbReference type="Pfam" id="PF01663">
    <property type="entry name" value="Phosphodiest"/>
    <property type="match status" value="1"/>
</dbReference>
<accession>A0A518ER47</accession>
<dbReference type="Proteomes" id="UP000320390">
    <property type="component" value="Chromosome"/>
</dbReference>
<dbReference type="PIRSF" id="PIRSF031924">
    <property type="entry name" value="Pi-irrepressible_AP"/>
    <property type="match status" value="1"/>
</dbReference>
<dbReference type="Gene3D" id="3.30.1360.150">
    <property type="match status" value="1"/>
</dbReference>
<sequence>MPRPLLFLVYSGSVAVSRITAGLAALGAASPLAVALQGEPAAQVAPPATELRLVVMLAVDQMIPEQLERLAPQLEGGLGRLYRQGTVYRDAMLPYARTETGAGHVTFSTGCLPRSHGVVGNGFWDRGLGREVYCVEDLEVCQVLGSGPVEGSGQRSPKNLDRPTIGEIMQAKNPASRVVSISAKDRAAIGMAGRSQGLVLWWDKNGGGFQTSTFYSPSIPDYVSHWNDGWLERNRGFVWEPVGNRTERDFRLIGSDVDDREGERPFSGLGVTFPYSIAKDASEKAMGNFAFETPLCDRFVAELAREAIRQESLGADDDVDLLCVSFSSCDVIGHANGPFSREVTDVLFRLDRELGLLFDELDKRVGADRWALALTADHGILPLPEYLRPRGVDAFRVPRGESSAFRGEFVERLQERLGSRVRHRSAPGGFRLDEEEMKAAGLDPATTRQVAAEVCREVAQRYPWVQTVYSYEEIQAFDESADGLEKLLRNSFQPDRTADLVVVNRPYVLEGIEKGTNHGSPHEYDRRIPLVFYGAAFPKRISSRPAGSQDVVPTLLGLLGVPAPGTGLDGVDLGSDL</sequence>
<protein>
    <submittedName>
        <fullName evidence="3">Alkaline phosphatase PafA</fullName>
        <ecNumber evidence="3">3.1.3.1</ecNumber>
    </submittedName>
</protein>
<evidence type="ECO:0000313" key="3">
    <source>
        <dbReference type="EMBL" id="QDV06567.1"/>
    </source>
</evidence>